<evidence type="ECO:0000256" key="1">
    <source>
        <dbReference type="ARBA" id="ARBA00022801"/>
    </source>
</evidence>
<dbReference type="Pfam" id="PF08530">
    <property type="entry name" value="PepX_C"/>
    <property type="match status" value="1"/>
</dbReference>
<reference evidence="3" key="1">
    <citation type="submission" date="2020-04" db="EMBL/GenBank/DDBJ databases">
        <authorList>
            <person name="Zhang T."/>
        </authorList>
    </citation>
    <scope>NUCLEOTIDE SEQUENCE</scope>
    <source>
        <strain evidence="3">HKST-UBA01</strain>
    </source>
</reference>
<dbReference type="Gene3D" id="3.40.50.1820">
    <property type="entry name" value="alpha/beta hydrolase"/>
    <property type="match status" value="1"/>
</dbReference>
<name>A0A956M0K4_UNCEI</name>
<reference evidence="3" key="2">
    <citation type="journal article" date="2021" name="Microbiome">
        <title>Successional dynamics and alternative stable states in a saline activated sludge microbial community over 9 years.</title>
        <authorList>
            <person name="Wang Y."/>
            <person name="Ye J."/>
            <person name="Ju F."/>
            <person name="Liu L."/>
            <person name="Boyd J.A."/>
            <person name="Deng Y."/>
            <person name="Parks D.H."/>
            <person name="Jiang X."/>
            <person name="Yin X."/>
            <person name="Woodcroft B.J."/>
            <person name="Tyson G.W."/>
            <person name="Hugenholtz P."/>
            <person name="Polz M.F."/>
            <person name="Zhang T."/>
        </authorList>
    </citation>
    <scope>NUCLEOTIDE SEQUENCE</scope>
    <source>
        <strain evidence="3">HKST-UBA01</strain>
    </source>
</reference>
<dbReference type="InterPro" id="IPR029058">
    <property type="entry name" value="AB_hydrolase_fold"/>
</dbReference>
<dbReference type="SMART" id="SM00939">
    <property type="entry name" value="PepX_C"/>
    <property type="match status" value="1"/>
</dbReference>
<dbReference type="NCBIfam" id="TIGR00976">
    <property type="entry name" value="CocE_NonD"/>
    <property type="match status" value="1"/>
</dbReference>
<dbReference type="InterPro" id="IPR000383">
    <property type="entry name" value="Xaa-Pro-like_dom"/>
</dbReference>
<dbReference type="PANTHER" id="PTHR43056">
    <property type="entry name" value="PEPTIDASE S9 PROLYL OLIGOPEPTIDASE"/>
    <property type="match status" value="1"/>
</dbReference>
<dbReference type="AlphaFoldDB" id="A0A956M0K4"/>
<protein>
    <submittedName>
        <fullName evidence="3">CocE/NonD family hydrolase</fullName>
    </submittedName>
</protein>
<dbReference type="GO" id="GO:0008239">
    <property type="term" value="F:dipeptidyl-peptidase activity"/>
    <property type="evidence" value="ECO:0007669"/>
    <property type="project" value="InterPro"/>
</dbReference>
<evidence type="ECO:0000259" key="2">
    <source>
        <dbReference type="SMART" id="SM00939"/>
    </source>
</evidence>
<dbReference type="InterPro" id="IPR050585">
    <property type="entry name" value="Xaa-Pro_dipeptidyl-ppase/CocE"/>
</dbReference>
<evidence type="ECO:0000313" key="3">
    <source>
        <dbReference type="EMBL" id="MCA9727611.1"/>
    </source>
</evidence>
<gene>
    <name evidence="3" type="ORF">KC729_08005</name>
</gene>
<accession>A0A956M0K4</accession>
<dbReference type="InterPro" id="IPR013736">
    <property type="entry name" value="Xaa-Pro_dipept_C"/>
</dbReference>
<dbReference type="SUPFAM" id="SSF53474">
    <property type="entry name" value="alpha/beta-Hydrolases"/>
    <property type="match status" value="1"/>
</dbReference>
<dbReference type="Pfam" id="PF02129">
    <property type="entry name" value="Peptidase_S15"/>
    <property type="match status" value="1"/>
</dbReference>
<dbReference type="InterPro" id="IPR005674">
    <property type="entry name" value="CocE/Ser_esterase"/>
</dbReference>
<keyword evidence="1 3" id="KW-0378">Hydrolase</keyword>
<dbReference type="EMBL" id="JAGQHR010000199">
    <property type="protein sequence ID" value="MCA9727611.1"/>
    <property type="molecule type" value="Genomic_DNA"/>
</dbReference>
<proteinExistence type="predicted"/>
<dbReference type="Proteomes" id="UP000697710">
    <property type="component" value="Unassembled WGS sequence"/>
</dbReference>
<evidence type="ECO:0000313" key="4">
    <source>
        <dbReference type="Proteomes" id="UP000697710"/>
    </source>
</evidence>
<dbReference type="SUPFAM" id="SSF49785">
    <property type="entry name" value="Galactose-binding domain-like"/>
    <property type="match status" value="1"/>
</dbReference>
<dbReference type="Gene3D" id="2.60.120.260">
    <property type="entry name" value="Galactose-binding domain-like"/>
    <property type="match status" value="1"/>
</dbReference>
<dbReference type="InterPro" id="IPR008979">
    <property type="entry name" value="Galactose-bd-like_sf"/>
</dbReference>
<comment type="caution">
    <text evidence="3">The sequence shown here is derived from an EMBL/GenBank/DDBJ whole genome shotgun (WGS) entry which is preliminary data.</text>
</comment>
<dbReference type="PANTHER" id="PTHR43056:SF10">
    <property type="entry name" value="COCE_NOND FAMILY, PUTATIVE (AFU_ORTHOLOGUE AFUA_7G00600)-RELATED"/>
    <property type="match status" value="1"/>
</dbReference>
<feature type="domain" description="Xaa-Pro dipeptidyl-peptidase C-terminal" evidence="2">
    <location>
        <begin position="298"/>
        <end position="606"/>
    </location>
</feature>
<organism evidence="3 4">
    <name type="scientific">Eiseniibacteriota bacterium</name>
    <dbReference type="NCBI Taxonomy" id="2212470"/>
    <lineage>
        <taxon>Bacteria</taxon>
        <taxon>Candidatus Eiseniibacteriota</taxon>
    </lineage>
</organism>
<dbReference type="Gene3D" id="1.10.3020.10">
    <property type="entry name" value="alpha-amino acid ester hydrolase ( Helical cap domain)"/>
    <property type="match status" value="1"/>
</dbReference>
<sequence>MLERDDLPHEIREIENLWIPLSDGVHLAARFWLPADAADAPVPAILEYIPYRKRDATRWRDEPMHRYFAGHGYAAVRVDLRGCGDSEGLLLDEYHPREQADALEVLRWIAAQPWCSGKVGMIGKSWGGFSALQVAALRPPELAAVIAVCATDDRYADDAHYMGGCLLNENLVWGAMLFTITAQPPDPALPRPESDAPEAAWRAEWLERLEHTVLFPEIWLSHPERDAYWRHGSICEEYAAVRCPVYAVSGWADGYTNAVPRLLAGLSAPRKGLIGPWGHRYPHNGAPGPAIGFLQESLRWWDRWLRDEDTGILDEPRYRVWMQDSLDGPAARAVASHEADQPGRWVAEDDWPSPRIELVPWSLRPAGASSTPPIGLAGSGSLRPGPAEHEVELRMSGDAPAGAIVSLRTDPSVGSHAAAWCSFGIEGELPVDTIEDDRRSLIFQSDPFASATELLGNPVLHLCVSGSCTAGMVVARLVAVAPDGSGTRISFGMTTLAESPTDRLEPAYRVEAARGVEPVGGVEPTGSGDARSDRMVRIELKHLGQRIPVGFSLRLALSTSYWPMVWPSVRDGDVPIRIDQCRLDLPVRPTNAIDDSLPPFAPPEAAPAGDMVDVHPGGLSRTYSFDAATREHRHRHELDLDETGAPARTLLREIGLEIGHSIIEEFTIRDDDPRSARAAILQRIHLAREDWRVEIETAVTQRASGRNLVLEARLEARENGQPVFTRQWTRHIPIADTIHRDEPRTTE</sequence>